<dbReference type="AlphaFoldDB" id="A0A8C5E4W5"/>
<protein>
    <submittedName>
        <fullName evidence="1">Uncharacterized protein</fullName>
    </submittedName>
</protein>
<organism evidence="1 2">
    <name type="scientific">Gouania willdenowi</name>
    <name type="common">Blunt-snouted clingfish</name>
    <name type="synonym">Lepadogaster willdenowi</name>
    <dbReference type="NCBI Taxonomy" id="441366"/>
    <lineage>
        <taxon>Eukaryota</taxon>
        <taxon>Metazoa</taxon>
        <taxon>Chordata</taxon>
        <taxon>Craniata</taxon>
        <taxon>Vertebrata</taxon>
        <taxon>Euteleostomi</taxon>
        <taxon>Actinopterygii</taxon>
        <taxon>Neopterygii</taxon>
        <taxon>Teleostei</taxon>
        <taxon>Neoteleostei</taxon>
        <taxon>Acanthomorphata</taxon>
        <taxon>Ovalentaria</taxon>
        <taxon>Blenniimorphae</taxon>
        <taxon>Blenniiformes</taxon>
        <taxon>Gobiesocoidei</taxon>
        <taxon>Gobiesocidae</taxon>
        <taxon>Gobiesocinae</taxon>
        <taxon>Gouania</taxon>
    </lineage>
</organism>
<reference evidence="1" key="2">
    <citation type="submission" date="2025-08" db="UniProtKB">
        <authorList>
            <consortium name="Ensembl"/>
        </authorList>
    </citation>
    <scope>IDENTIFICATION</scope>
</reference>
<reference evidence="1" key="3">
    <citation type="submission" date="2025-09" db="UniProtKB">
        <authorList>
            <consortium name="Ensembl"/>
        </authorList>
    </citation>
    <scope>IDENTIFICATION</scope>
</reference>
<proteinExistence type="predicted"/>
<accession>A0A8C5E4W5</accession>
<reference evidence="1" key="1">
    <citation type="submission" date="2020-06" db="EMBL/GenBank/DDBJ databases">
        <authorList>
            <consortium name="Wellcome Sanger Institute Data Sharing"/>
        </authorList>
    </citation>
    <scope>NUCLEOTIDE SEQUENCE [LARGE SCALE GENOMIC DNA]</scope>
</reference>
<keyword evidence="2" id="KW-1185">Reference proteome</keyword>
<evidence type="ECO:0000313" key="1">
    <source>
        <dbReference type="Ensembl" id="ENSGWIP00000016486.1"/>
    </source>
</evidence>
<name>A0A8C5E4W5_GOUWI</name>
<evidence type="ECO:0000313" key="2">
    <source>
        <dbReference type="Proteomes" id="UP000694680"/>
    </source>
</evidence>
<sequence>MNSNDLIQQGALLRWLLSQSDEDRLSLSVITGLSLGGKLLERLTGQTQVEAYKTECVRSIAEFLLQNPSASERQICSKVENSVLVFAARVHALQSRSVF</sequence>
<dbReference type="Proteomes" id="UP000694680">
    <property type="component" value="Chromosome 9"/>
</dbReference>
<dbReference type="Ensembl" id="ENSGWIT00000018214.1">
    <property type="protein sequence ID" value="ENSGWIP00000016486.1"/>
    <property type="gene ID" value="ENSGWIG00000009254.1"/>
</dbReference>